<gene>
    <name evidence="1" type="ORF">JF888_12530</name>
</gene>
<accession>A0A934K911</accession>
<evidence type="ECO:0000313" key="1">
    <source>
        <dbReference type="EMBL" id="MBJ7604001.1"/>
    </source>
</evidence>
<dbReference type="AlphaFoldDB" id="A0A934K911"/>
<dbReference type="EMBL" id="JAEKNQ010000048">
    <property type="protein sequence ID" value="MBJ7604001.1"/>
    <property type="molecule type" value="Genomic_DNA"/>
</dbReference>
<reference evidence="1 2" key="1">
    <citation type="submission" date="2020-10" db="EMBL/GenBank/DDBJ databases">
        <title>Ca. Dormibacterota MAGs.</title>
        <authorList>
            <person name="Montgomery K."/>
        </authorList>
    </citation>
    <scope>NUCLEOTIDE SEQUENCE [LARGE SCALE GENOMIC DNA]</scope>
    <source>
        <strain evidence="1">SC8811_S16_3</strain>
    </source>
</reference>
<comment type="caution">
    <text evidence="1">The sequence shown here is derived from an EMBL/GenBank/DDBJ whole genome shotgun (WGS) entry which is preliminary data.</text>
</comment>
<organism evidence="1 2">
    <name type="scientific">Candidatus Dormiibacter inghamiae</name>
    <dbReference type="NCBI Taxonomy" id="3127013"/>
    <lineage>
        <taxon>Bacteria</taxon>
        <taxon>Bacillati</taxon>
        <taxon>Candidatus Dormiibacterota</taxon>
        <taxon>Candidatus Dormibacteria</taxon>
        <taxon>Candidatus Dormibacterales</taxon>
        <taxon>Candidatus Dormibacteraceae</taxon>
        <taxon>Candidatus Dormiibacter</taxon>
    </lineage>
</organism>
<dbReference type="RefSeq" id="WP_338180888.1">
    <property type="nucleotide sequence ID" value="NZ_JAEKNQ010000048.1"/>
</dbReference>
<proteinExistence type="predicted"/>
<evidence type="ECO:0000313" key="2">
    <source>
        <dbReference type="Proteomes" id="UP000620075"/>
    </source>
</evidence>
<sequence>MTTAGLRLEEADLSPLEEVWQGDLKDTYRLYRRAADHLAALAATLVERAVDLQQLGGEPARPPELLLGDLCLARASRLLAETRDQGLQVGFARVVERTAASAAGGFKAPPVRQQLLELLTRSR</sequence>
<dbReference type="Proteomes" id="UP000620075">
    <property type="component" value="Unassembled WGS sequence"/>
</dbReference>
<name>A0A934K911_9BACT</name>
<protein>
    <submittedName>
        <fullName evidence="1">Uncharacterized protein</fullName>
    </submittedName>
</protein>